<evidence type="ECO:0000313" key="2">
    <source>
        <dbReference type="EMBL" id="KAJ7941818.1"/>
    </source>
</evidence>
<dbReference type="AlphaFoldDB" id="A0AAD7P4C4"/>
<comment type="caution">
    <text evidence="2">The sequence shown here is derived from an EMBL/GenBank/DDBJ whole genome shotgun (WGS) entry which is preliminary data.</text>
</comment>
<evidence type="ECO:0000256" key="1">
    <source>
        <dbReference type="SAM" id="MobiDB-lite"/>
    </source>
</evidence>
<name>A0AAD7P4C4_QUISA</name>
<gene>
    <name evidence="2" type="ORF">O6P43_035133</name>
</gene>
<evidence type="ECO:0000313" key="3">
    <source>
        <dbReference type="Proteomes" id="UP001163823"/>
    </source>
</evidence>
<protein>
    <submittedName>
        <fullName evidence="2">Uncharacterized protein</fullName>
    </submittedName>
</protein>
<dbReference type="EMBL" id="JARAOO010000185">
    <property type="protein sequence ID" value="KAJ7941818.1"/>
    <property type="molecule type" value="Genomic_DNA"/>
</dbReference>
<accession>A0AAD7P4C4</accession>
<dbReference type="Proteomes" id="UP001163823">
    <property type="component" value="Unassembled WGS sequence"/>
</dbReference>
<sequence>MQVAPEGTYAWVSRIVALTPLHSPFKGVVEGVQGWTLASREPWLAAGPNKSPRWQAPRHSVVEFRSRPVKSAFCRPRTAYRTLLRCARNTIEATPGQAGYLLNLSISISGGKETYKDSPSNGERTGKSPP</sequence>
<keyword evidence="3" id="KW-1185">Reference proteome</keyword>
<feature type="region of interest" description="Disordered" evidence="1">
    <location>
        <begin position="111"/>
        <end position="130"/>
    </location>
</feature>
<proteinExistence type="predicted"/>
<organism evidence="2 3">
    <name type="scientific">Quillaja saponaria</name>
    <name type="common">Soap bark tree</name>
    <dbReference type="NCBI Taxonomy" id="32244"/>
    <lineage>
        <taxon>Eukaryota</taxon>
        <taxon>Viridiplantae</taxon>
        <taxon>Streptophyta</taxon>
        <taxon>Embryophyta</taxon>
        <taxon>Tracheophyta</taxon>
        <taxon>Spermatophyta</taxon>
        <taxon>Magnoliopsida</taxon>
        <taxon>eudicotyledons</taxon>
        <taxon>Gunneridae</taxon>
        <taxon>Pentapetalae</taxon>
        <taxon>rosids</taxon>
        <taxon>fabids</taxon>
        <taxon>Fabales</taxon>
        <taxon>Quillajaceae</taxon>
        <taxon>Quillaja</taxon>
    </lineage>
</organism>
<dbReference type="KEGG" id="qsa:O6P43_035133"/>
<reference evidence="2" key="1">
    <citation type="journal article" date="2023" name="Science">
        <title>Elucidation of the pathway for biosynthesis of saponin adjuvants from the soapbark tree.</title>
        <authorList>
            <person name="Reed J."/>
            <person name="Orme A."/>
            <person name="El-Demerdash A."/>
            <person name="Owen C."/>
            <person name="Martin L.B.B."/>
            <person name="Misra R.C."/>
            <person name="Kikuchi S."/>
            <person name="Rejzek M."/>
            <person name="Martin A.C."/>
            <person name="Harkess A."/>
            <person name="Leebens-Mack J."/>
            <person name="Louveau T."/>
            <person name="Stephenson M.J."/>
            <person name="Osbourn A."/>
        </authorList>
    </citation>
    <scope>NUCLEOTIDE SEQUENCE</scope>
    <source>
        <strain evidence="2">S10</strain>
    </source>
</reference>